<dbReference type="GO" id="GO:0004016">
    <property type="term" value="F:adenylate cyclase activity"/>
    <property type="evidence" value="ECO:0007669"/>
    <property type="project" value="UniProtKB-ARBA"/>
</dbReference>
<feature type="transmembrane region" description="Helical" evidence="5">
    <location>
        <begin position="242"/>
        <end position="259"/>
    </location>
</feature>
<sequence>MLGQPGMKERTPGRLSIRLAPIRLRLASGLVLFAYLTAHFLTHALGNISVDAMEKGLVVHEFVWRGVVGSIVLYGAFTAHIALAFWALYARRSFRIGGAELTRLVLGFVTLYLLLHHYIAGRLMWDMYFAGRSYPYILLTDFVWQTSFGVRLAILFVVGWVHGCMGIHFWLRYRPAYKRRAPILLALACALPIAASLGVVHGTQDAIAQAAADPTYIDSVRTEGQADSEDVRDMQNRIERNATIGFFAALLLTLAARAGRELLERRSGLVRLTYPGGQVIRVPRGVSVLDASRRAKIPHVSVCGGRGRCSTCRVRIVRTDADLPEPSTHETQLLARLGVGPDVRLACQLRPDADLSIVPLVSNTNHPIGERGAVERFAAILFVDIRGSTKIVEERPPFDVVFIMNRFCELVCGAVVAAGGTPAQFLGDGVMAIFGESASPKQACRQVLDAAQRIERAMVELNRELSEVLAEPLRIGLGVHAGDAIIGRMGYRDGASVTAVGEAVHIAARLQDETKTYGAYLVASDVVMRTAGFDDSGFQAEEIQVRGRSTVVGIRVVPTAASLSPFAAKS</sequence>
<dbReference type="SUPFAM" id="SSF81343">
    <property type="entry name" value="Fumarate reductase respiratory complex transmembrane subunits"/>
    <property type="match status" value="1"/>
</dbReference>
<dbReference type="InterPro" id="IPR029787">
    <property type="entry name" value="Nucleotide_cyclase"/>
</dbReference>
<dbReference type="Proteomes" id="UP000681075">
    <property type="component" value="Unassembled WGS sequence"/>
</dbReference>
<feature type="domain" description="2Fe-2S ferredoxin-type" evidence="7">
    <location>
        <begin position="268"/>
        <end position="363"/>
    </location>
</feature>
<evidence type="ECO:0000256" key="1">
    <source>
        <dbReference type="ARBA" id="ARBA00004651"/>
    </source>
</evidence>
<reference evidence="8" key="1">
    <citation type="submission" date="2021-02" db="EMBL/GenBank/DDBJ databases">
        <title>Genome sequence of Rhodospirillales sp. strain TMPK1 isolated from soil.</title>
        <authorList>
            <person name="Nakai R."/>
            <person name="Kusada H."/>
            <person name="Tamaki H."/>
        </authorList>
    </citation>
    <scope>NUCLEOTIDE SEQUENCE</scope>
    <source>
        <strain evidence="8">TMPK1</strain>
    </source>
</reference>
<dbReference type="GO" id="GO:0005886">
    <property type="term" value="C:plasma membrane"/>
    <property type="evidence" value="ECO:0007669"/>
    <property type="project" value="UniProtKB-SubCell"/>
</dbReference>
<feature type="transmembrane region" description="Helical" evidence="5">
    <location>
        <begin position="148"/>
        <end position="171"/>
    </location>
</feature>
<dbReference type="Gene3D" id="3.10.20.30">
    <property type="match status" value="1"/>
</dbReference>
<dbReference type="PROSITE" id="PS50125">
    <property type="entry name" value="GUANYLATE_CYCLASE_2"/>
    <property type="match status" value="1"/>
</dbReference>
<keyword evidence="5" id="KW-0812">Transmembrane</keyword>
<dbReference type="InterPro" id="IPR001041">
    <property type="entry name" value="2Fe-2S_ferredoxin-type"/>
</dbReference>
<feature type="coiled-coil region" evidence="4">
    <location>
        <begin position="444"/>
        <end position="471"/>
    </location>
</feature>
<dbReference type="InterPro" id="IPR034804">
    <property type="entry name" value="SQR/QFR_C/D"/>
</dbReference>
<dbReference type="InterPro" id="IPR001054">
    <property type="entry name" value="A/G_cyclase"/>
</dbReference>
<keyword evidence="9" id="KW-1185">Reference proteome</keyword>
<dbReference type="InterPro" id="IPR012675">
    <property type="entry name" value="Beta-grasp_dom_sf"/>
</dbReference>
<dbReference type="InterPro" id="IPR050697">
    <property type="entry name" value="Adenylyl/Guanylyl_Cyclase_3/4"/>
</dbReference>
<dbReference type="PANTHER" id="PTHR43081">
    <property type="entry name" value="ADENYLATE CYCLASE, TERMINAL-DIFFERENTIATION SPECIFIC-RELATED"/>
    <property type="match status" value="1"/>
</dbReference>
<dbReference type="Pfam" id="PF00211">
    <property type="entry name" value="Guanylate_cyc"/>
    <property type="match status" value="1"/>
</dbReference>
<evidence type="ECO:0000313" key="9">
    <source>
        <dbReference type="Proteomes" id="UP000681075"/>
    </source>
</evidence>
<organism evidence="8 9">
    <name type="scientific">Roseiterribacter gracilis</name>
    <dbReference type="NCBI Taxonomy" id="2812848"/>
    <lineage>
        <taxon>Bacteria</taxon>
        <taxon>Pseudomonadati</taxon>
        <taxon>Pseudomonadota</taxon>
        <taxon>Alphaproteobacteria</taxon>
        <taxon>Rhodospirillales</taxon>
        <taxon>Roseiterribacteraceae</taxon>
        <taxon>Roseiterribacter</taxon>
    </lineage>
</organism>
<dbReference type="AlphaFoldDB" id="A0A8S8XF41"/>
<feature type="domain" description="Guanylate cyclase" evidence="6">
    <location>
        <begin position="379"/>
        <end position="511"/>
    </location>
</feature>
<dbReference type="InterPro" id="IPR036010">
    <property type="entry name" value="2Fe-2S_ferredoxin-like_sf"/>
</dbReference>
<evidence type="ECO:0000256" key="4">
    <source>
        <dbReference type="SAM" id="Coils"/>
    </source>
</evidence>
<dbReference type="Gene3D" id="3.30.70.1230">
    <property type="entry name" value="Nucleotide cyclase"/>
    <property type="match status" value="1"/>
</dbReference>
<dbReference type="GO" id="GO:0035556">
    <property type="term" value="P:intracellular signal transduction"/>
    <property type="evidence" value="ECO:0007669"/>
    <property type="project" value="InterPro"/>
</dbReference>
<feature type="transmembrane region" description="Helical" evidence="5">
    <location>
        <begin position="62"/>
        <end position="89"/>
    </location>
</feature>
<dbReference type="SUPFAM" id="SSF54292">
    <property type="entry name" value="2Fe-2S ferredoxin-like"/>
    <property type="match status" value="1"/>
</dbReference>
<evidence type="ECO:0000259" key="7">
    <source>
        <dbReference type="PROSITE" id="PS51085"/>
    </source>
</evidence>
<evidence type="ECO:0000313" key="8">
    <source>
        <dbReference type="EMBL" id="GIL39755.1"/>
    </source>
</evidence>
<name>A0A8S8XF41_9PROT</name>
<keyword evidence="3 5" id="KW-0472">Membrane</keyword>
<evidence type="ECO:0000256" key="5">
    <source>
        <dbReference type="SAM" id="Phobius"/>
    </source>
</evidence>
<feature type="transmembrane region" description="Helical" evidence="5">
    <location>
        <begin position="101"/>
        <end position="119"/>
    </location>
</feature>
<dbReference type="CDD" id="cd00207">
    <property type="entry name" value="fer2"/>
    <property type="match status" value="1"/>
</dbReference>
<keyword evidence="2" id="KW-1003">Cell membrane</keyword>
<dbReference type="SUPFAM" id="SSF55073">
    <property type="entry name" value="Nucleotide cyclase"/>
    <property type="match status" value="1"/>
</dbReference>
<dbReference type="GO" id="GO:0051536">
    <property type="term" value="F:iron-sulfur cluster binding"/>
    <property type="evidence" value="ECO:0007669"/>
    <property type="project" value="InterPro"/>
</dbReference>
<dbReference type="PANTHER" id="PTHR43081:SF17">
    <property type="entry name" value="BLL5647 PROTEIN"/>
    <property type="match status" value="1"/>
</dbReference>
<dbReference type="PROSITE" id="PS51085">
    <property type="entry name" value="2FE2S_FER_2"/>
    <property type="match status" value="1"/>
</dbReference>
<dbReference type="CDD" id="cd07302">
    <property type="entry name" value="CHD"/>
    <property type="match status" value="1"/>
</dbReference>
<dbReference type="Pfam" id="PF00111">
    <property type="entry name" value="Fer2"/>
    <property type="match status" value="1"/>
</dbReference>
<dbReference type="SMART" id="SM00044">
    <property type="entry name" value="CYCc"/>
    <property type="match status" value="1"/>
</dbReference>
<evidence type="ECO:0000256" key="2">
    <source>
        <dbReference type="ARBA" id="ARBA00022475"/>
    </source>
</evidence>
<feature type="transmembrane region" description="Helical" evidence="5">
    <location>
        <begin position="24"/>
        <end position="42"/>
    </location>
</feature>
<comment type="subcellular location">
    <subcellularLocation>
        <location evidence="1">Cell membrane</location>
        <topology evidence="1">Multi-pass membrane protein</topology>
    </subcellularLocation>
</comment>
<dbReference type="GO" id="GO:0006171">
    <property type="term" value="P:cAMP biosynthetic process"/>
    <property type="evidence" value="ECO:0007669"/>
    <property type="project" value="TreeGrafter"/>
</dbReference>
<evidence type="ECO:0000256" key="3">
    <source>
        <dbReference type="ARBA" id="ARBA00023136"/>
    </source>
</evidence>
<evidence type="ECO:0000259" key="6">
    <source>
        <dbReference type="PROSITE" id="PS50125"/>
    </source>
</evidence>
<protein>
    <submittedName>
        <fullName evidence="8">Adenylate/guanylate cyclase domain-containing protein</fullName>
    </submittedName>
</protein>
<proteinExistence type="predicted"/>
<comment type="caution">
    <text evidence="8">The sequence shown here is derived from an EMBL/GenBank/DDBJ whole genome shotgun (WGS) entry which is preliminary data.</text>
</comment>
<accession>A0A8S8XF41</accession>
<dbReference type="EMBL" id="BOPV01000001">
    <property type="protein sequence ID" value="GIL39755.1"/>
    <property type="molecule type" value="Genomic_DNA"/>
</dbReference>
<gene>
    <name evidence="8" type="ORF">TMPK1_19920</name>
</gene>
<keyword evidence="4" id="KW-0175">Coiled coil</keyword>
<keyword evidence="5" id="KW-1133">Transmembrane helix</keyword>